<name>A0ABR7DD01_9CLOT</name>
<comment type="caution">
    <text evidence="1">The sequence shown here is derived from an EMBL/GenBank/DDBJ whole genome shotgun (WGS) entry which is preliminary data.</text>
</comment>
<accession>A0ABR7DD01</accession>
<keyword evidence="2" id="KW-1185">Reference proteome</keyword>
<organism evidence="1 2">
    <name type="scientific">Clostridium hominis</name>
    <dbReference type="NCBI Taxonomy" id="2763036"/>
    <lineage>
        <taxon>Bacteria</taxon>
        <taxon>Bacillati</taxon>
        <taxon>Bacillota</taxon>
        <taxon>Clostridia</taxon>
        <taxon>Eubacteriales</taxon>
        <taxon>Clostridiaceae</taxon>
        <taxon>Clostridium</taxon>
    </lineage>
</organism>
<gene>
    <name evidence="1" type="ORF">H8S20_09115</name>
</gene>
<evidence type="ECO:0000313" key="2">
    <source>
        <dbReference type="Proteomes" id="UP000596929"/>
    </source>
</evidence>
<sequence length="112" mass="13282">MKIKIKSLLIDKDKSIAEGICGDNAFTVRDLKFNVDPESLEVTNEDSEILKCLKHCINENNNEIDYLRVSELIDTSNIIWNNFWNEEEFNRTCKFEFRNCFNLEECKYVYVN</sequence>
<dbReference type="Proteomes" id="UP000596929">
    <property type="component" value="Unassembled WGS sequence"/>
</dbReference>
<proteinExistence type="predicted"/>
<dbReference type="EMBL" id="JACOOO010000016">
    <property type="protein sequence ID" value="MBC5629052.1"/>
    <property type="molecule type" value="Genomic_DNA"/>
</dbReference>
<reference evidence="1 2" key="1">
    <citation type="submission" date="2020-08" db="EMBL/GenBank/DDBJ databases">
        <title>Genome public.</title>
        <authorList>
            <person name="Liu C."/>
            <person name="Sun Q."/>
        </authorList>
    </citation>
    <scope>NUCLEOTIDE SEQUENCE [LARGE SCALE GENOMIC DNA]</scope>
    <source>
        <strain evidence="1 2">NSJ-6</strain>
    </source>
</reference>
<protein>
    <submittedName>
        <fullName evidence="1">Uncharacterized protein</fullName>
    </submittedName>
</protein>
<dbReference type="RefSeq" id="WP_186859920.1">
    <property type="nucleotide sequence ID" value="NZ_JACOOO010000016.1"/>
</dbReference>
<evidence type="ECO:0000313" key="1">
    <source>
        <dbReference type="EMBL" id="MBC5629052.1"/>
    </source>
</evidence>